<comment type="similarity">
    <text evidence="1">Belongs to the UPF0250 family.</text>
</comment>
<protein>
    <submittedName>
        <fullName evidence="2">DUF493 family protein</fullName>
    </submittedName>
</protein>
<sequence length="70" mass="7878">MGRADANIEQTVWRIVSRHAPNTDTKDVQVRPSRNGRFLSVTVTIIAESRTQLDEMYAELQSHQAILAAL</sequence>
<reference evidence="2 3" key="1">
    <citation type="submission" date="2019-11" db="EMBL/GenBank/DDBJ databases">
        <authorList>
            <person name="Zhang X.Y."/>
        </authorList>
    </citation>
    <scope>NUCLEOTIDE SEQUENCE [LARGE SCALE GENOMIC DNA]</scope>
    <source>
        <strain evidence="2 3">C176</strain>
    </source>
</reference>
<dbReference type="Proteomes" id="UP000433788">
    <property type="component" value="Unassembled WGS sequence"/>
</dbReference>
<keyword evidence="3" id="KW-1185">Reference proteome</keyword>
<dbReference type="InterPro" id="IPR027471">
    <property type="entry name" value="YbeD-like_sf"/>
</dbReference>
<gene>
    <name evidence="2" type="ORF">GH984_07780</name>
</gene>
<evidence type="ECO:0000313" key="2">
    <source>
        <dbReference type="EMBL" id="MRH78605.1"/>
    </source>
</evidence>
<dbReference type="Gene3D" id="3.30.70.260">
    <property type="match status" value="1"/>
</dbReference>
<evidence type="ECO:0000256" key="1">
    <source>
        <dbReference type="ARBA" id="ARBA00008460"/>
    </source>
</evidence>
<dbReference type="Pfam" id="PF04359">
    <property type="entry name" value="DUF493"/>
    <property type="match status" value="1"/>
</dbReference>
<dbReference type="InterPro" id="IPR007454">
    <property type="entry name" value="UPF0250_YbeD-like"/>
</dbReference>
<dbReference type="PANTHER" id="PTHR38036:SF1">
    <property type="entry name" value="UPF0250 PROTEIN YBED"/>
    <property type="match status" value="1"/>
</dbReference>
<comment type="caution">
    <text evidence="2">The sequence shown here is derived from an EMBL/GenBank/DDBJ whole genome shotgun (WGS) entry which is preliminary data.</text>
</comment>
<dbReference type="SUPFAM" id="SSF117991">
    <property type="entry name" value="YbeD/HP0495-like"/>
    <property type="match status" value="1"/>
</dbReference>
<accession>A0A6N7QPZ1</accession>
<dbReference type="EMBL" id="WJPP01000004">
    <property type="protein sequence ID" value="MRH78605.1"/>
    <property type="molecule type" value="Genomic_DNA"/>
</dbReference>
<dbReference type="AlphaFoldDB" id="A0A6N7QPZ1"/>
<dbReference type="GO" id="GO:0005829">
    <property type="term" value="C:cytosol"/>
    <property type="evidence" value="ECO:0007669"/>
    <property type="project" value="TreeGrafter"/>
</dbReference>
<evidence type="ECO:0000313" key="3">
    <source>
        <dbReference type="Proteomes" id="UP000433788"/>
    </source>
</evidence>
<organism evidence="2 3">
    <name type="scientific">Spiribacter salilacus</name>
    <dbReference type="NCBI Taxonomy" id="2664894"/>
    <lineage>
        <taxon>Bacteria</taxon>
        <taxon>Pseudomonadati</taxon>
        <taxon>Pseudomonadota</taxon>
        <taxon>Gammaproteobacteria</taxon>
        <taxon>Chromatiales</taxon>
        <taxon>Ectothiorhodospiraceae</taxon>
        <taxon>Spiribacter</taxon>
    </lineage>
</organism>
<proteinExistence type="inferred from homology"/>
<dbReference type="PANTHER" id="PTHR38036">
    <property type="entry name" value="UPF0250 PROTEIN YBED"/>
    <property type="match status" value="1"/>
</dbReference>
<name>A0A6N7QPZ1_9GAMM</name>